<dbReference type="eggNOG" id="ENOG50335W2">
    <property type="taxonomic scope" value="Bacteria"/>
</dbReference>
<protein>
    <submittedName>
        <fullName evidence="2">Uncharacterized protein</fullName>
    </submittedName>
</protein>
<name>A0A1G9W7S9_ALLAB</name>
<dbReference type="EMBL" id="LT629701">
    <property type="protein sequence ID" value="SDM80529.1"/>
    <property type="molecule type" value="Genomic_DNA"/>
</dbReference>
<gene>
    <name evidence="2" type="ORF">SAMN04489726_3445</name>
</gene>
<feature type="compositionally biased region" description="Basic and acidic residues" evidence="1">
    <location>
        <begin position="58"/>
        <end position="67"/>
    </location>
</feature>
<proteinExistence type="predicted"/>
<dbReference type="Proteomes" id="UP000183376">
    <property type="component" value="Chromosome I"/>
</dbReference>
<keyword evidence="3" id="KW-1185">Reference proteome</keyword>
<evidence type="ECO:0000256" key="1">
    <source>
        <dbReference type="SAM" id="MobiDB-lite"/>
    </source>
</evidence>
<dbReference type="AlphaFoldDB" id="A0A1G9W7S9"/>
<sequence>MGQVLGGPMAYTGTAGASDAAAAAQAAATGTLLAQPLAVGSSPPLAPPTPPTTAPDKGAVKDEEPWQSRKHGGLAPLRIGHHHATDEELDLLQIAGDSFGLRLGRDQAGQPVAIPLFRPEQTEALLVGGMWAARLLAFRALRFGARVVVFTRQAAGWPELGNLAVGRADRLMVLPPGSPSELSASADKPLLCVHDDQPPPAEDPLPWRTRLAVLRQLTPERARLTADSDLVLLQRLAPFEASLVATEMSLTPDTTQELSRLRDDMVAMFMGSTRQYAALTVTGQEQRLGRPGRY</sequence>
<dbReference type="STRING" id="211114.SAMN04489726_3445"/>
<feature type="region of interest" description="Disordered" evidence="1">
    <location>
        <begin position="37"/>
        <end position="74"/>
    </location>
</feature>
<evidence type="ECO:0000313" key="2">
    <source>
        <dbReference type="EMBL" id="SDM80529.1"/>
    </source>
</evidence>
<evidence type="ECO:0000313" key="3">
    <source>
        <dbReference type="Proteomes" id="UP000183376"/>
    </source>
</evidence>
<reference evidence="2 3" key="1">
    <citation type="submission" date="2016-10" db="EMBL/GenBank/DDBJ databases">
        <authorList>
            <person name="de Groot N.N."/>
        </authorList>
    </citation>
    <scope>NUCLEOTIDE SEQUENCE [LARGE SCALE GENOMIC DNA]</scope>
    <source>
        <strain evidence="2 3">DSM 44149</strain>
    </source>
</reference>
<accession>A0A1G9W7S9</accession>
<organism evidence="2 3">
    <name type="scientific">Allokutzneria albata</name>
    <name type="common">Kibdelosporangium albatum</name>
    <dbReference type="NCBI Taxonomy" id="211114"/>
    <lineage>
        <taxon>Bacteria</taxon>
        <taxon>Bacillati</taxon>
        <taxon>Actinomycetota</taxon>
        <taxon>Actinomycetes</taxon>
        <taxon>Pseudonocardiales</taxon>
        <taxon>Pseudonocardiaceae</taxon>
        <taxon>Allokutzneria</taxon>
    </lineage>
</organism>
<feature type="compositionally biased region" description="Pro residues" evidence="1">
    <location>
        <begin position="44"/>
        <end position="53"/>
    </location>
</feature>